<comment type="caution">
    <text evidence="1">The sequence shown here is derived from an EMBL/GenBank/DDBJ whole genome shotgun (WGS) entry which is preliminary data.</text>
</comment>
<dbReference type="Proteomes" id="UP001521184">
    <property type="component" value="Unassembled WGS sequence"/>
</dbReference>
<reference evidence="1 2" key="1">
    <citation type="journal article" date="2023" name="Plant Dis.">
        <title>First Report of Diplodia intermedia Causing Canker and Dieback Diseases on Apple Trees in Canada.</title>
        <authorList>
            <person name="Ellouze W."/>
            <person name="Ilyukhin E."/>
            <person name="Sulman M."/>
            <person name="Ali S."/>
        </authorList>
    </citation>
    <scope>NUCLEOTIDE SEQUENCE [LARGE SCALE GENOMIC DNA]</scope>
    <source>
        <strain evidence="1 2">M45-28</strain>
    </source>
</reference>
<dbReference type="EMBL" id="JAKEKT020000053">
    <property type="protein sequence ID" value="KAL1640250.1"/>
    <property type="molecule type" value="Genomic_DNA"/>
</dbReference>
<name>A0ABR3TLA3_9PEZI</name>
<keyword evidence="2" id="KW-1185">Reference proteome</keyword>
<sequence>MWWSMVQSICIAQIIQIKSIIENLSFDRYTDLEYIDTPKVEADLQRILSDASHMHNMVTAVDDVLCQVNHNSIVIRSRLGQVISRNGEYEDTARKSLASLMEMDSVLIPLTPSNGKEHMYILHTLERVKNARATVNRLLWEMQLQAKNPRMWCAM</sequence>
<gene>
    <name evidence="1" type="ORF">SLS58_007203</name>
</gene>
<protein>
    <submittedName>
        <fullName evidence="1">Uncharacterized protein</fullName>
    </submittedName>
</protein>
<evidence type="ECO:0000313" key="1">
    <source>
        <dbReference type="EMBL" id="KAL1640250.1"/>
    </source>
</evidence>
<evidence type="ECO:0000313" key="2">
    <source>
        <dbReference type="Proteomes" id="UP001521184"/>
    </source>
</evidence>
<proteinExistence type="predicted"/>
<organism evidence="1 2">
    <name type="scientific">Diplodia intermedia</name>
    <dbReference type="NCBI Taxonomy" id="856260"/>
    <lineage>
        <taxon>Eukaryota</taxon>
        <taxon>Fungi</taxon>
        <taxon>Dikarya</taxon>
        <taxon>Ascomycota</taxon>
        <taxon>Pezizomycotina</taxon>
        <taxon>Dothideomycetes</taxon>
        <taxon>Dothideomycetes incertae sedis</taxon>
        <taxon>Botryosphaeriales</taxon>
        <taxon>Botryosphaeriaceae</taxon>
        <taxon>Diplodia</taxon>
    </lineage>
</organism>
<accession>A0ABR3TLA3</accession>